<keyword evidence="3 8" id="KW-0472">Membrane</keyword>
<evidence type="ECO:0000256" key="4">
    <source>
        <dbReference type="ARBA" id="ARBA00023157"/>
    </source>
</evidence>
<dbReference type="PANTHER" id="PTHR10075:SF108">
    <property type="entry name" value="NEUROPLASTIN"/>
    <property type="match status" value="1"/>
</dbReference>
<dbReference type="GeneTree" id="ENSGT00940000156195"/>
<evidence type="ECO:0000256" key="7">
    <source>
        <dbReference type="SAM" id="MobiDB-lite"/>
    </source>
</evidence>
<reference evidence="12" key="2">
    <citation type="journal article" date="2007" name="PLoS Biol.">
        <title>Survey sequencing and comparative analysis of the elephant shark (Callorhinchus milii) genome.</title>
        <authorList>
            <person name="Venkatesh B."/>
            <person name="Kirkness E.F."/>
            <person name="Loh Y.H."/>
            <person name="Halpern A.L."/>
            <person name="Lee A.P."/>
            <person name="Johnson J."/>
            <person name="Dandona N."/>
            <person name="Viswanathan L.D."/>
            <person name="Tay A."/>
            <person name="Venter J.C."/>
            <person name="Strausberg R.L."/>
            <person name="Brenner S."/>
        </authorList>
    </citation>
    <scope>NUCLEOTIDE SEQUENCE [LARGE SCALE GENOMIC DNA]</scope>
</reference>
<dbReference type="InterPro" id="IPR013098">
    <property type="entry name" value="Ig_I-set"/>
</dbReference>
<dbReference type="Pfam" id="PF07679">
    <property type="entry name" value="I-set"/>
    <property type="match status" value="1"/>
</dbReference>
<evidence type="ECO:0000256" key="3">
    <source>
        <dbReference type="ARBA" id="ARBA00023136"/>
    </source>
</evidence>
<dbReference type="FunCoup" id="A0A4W3J4A9">
    <property type="interactions" value="203"/>
</dbReference>
<dbReference type="Gene3D" id="2.60.40.10">
    <property type="entry name" value="Immunoglobulins"/>
    <property type="match status" value="2"/>
</dbReference>
<reference evidence="11" key="5">
    <citation type="submission" date="2025-09" db="UniProtKB">
        <authorList>
            <consortium name="Ensembl"/>
        </authorList>
    </citation>
    <scope>IDENTIFICATION</scope>
</reference>
<dbReference type="PRINTS" id="PR01856">
    <property type="entry name" value="BASIGIN"/>
</dbReference>
<keyword evidence="8" id="KW-1133">Transmembrane helix</keyword>
<feature type="chain" id="PRO_5021361883" evidence="9">
    <location>
        <begin position="30"/>
        <end position="293"/>
    </location>
</feature>
<sequence length="293" mass="32480">MASHKGMNVASSTIKAALTALLCEILTLSNPFSASVDSKPRINPSEEVILPTSNPIVVFLHCNLTSAPNPTSGSYWMKNGEEISGTRNVSASNITEYKISKARADVAGEYLCVFTFQTSPSANASIEIKAAPDIIGHKRSENKNEGQIALLYCKSVGYPHPVWTWRKKVKGEFAELNNSTGRFYINNKDNYTELVIEDLQLNEDPGEYMCNATNHIGSQSFVTILRVRSNLAPLWPFLGVVAEIILLTVIIVVYEKRKRPDEVPDDDEPVSGPMKTNSTNNHKDKNLRHRNTN</sequence>
<accession>A0A4W3J4A9</accession>
<comment type="subcellular location">
    <subcellularLocation>
        <location evidence="1">Cell membrane</location>
        <topology evidence="1">Single-pass type I membrane protein</topology>
    </subcellularLocation>
</comment>
<keyword evidence="8" id="KW-0812">Transmembrane</keyword>
<dbReference type="GO" id="GO:0007156">
    <property type="term" value="P:homophilic cell adhesion via plasma membrane adhesion molecules"/>
    <property type="evidence" value="ECO:0007669"/>
    <property type="project" value="TreeGrafter"/>
</dbReference>
<feature type="region of interest" description="Disordered" evidence="7">
    <location>
        <begin position="260"/>
        <end position="293"/>
    </location>
</feature>
<evidence type="ECO:0000256" key="6">
    <source>
        <dbReference type="ARBA" id="ARBA00023319"/>
    </source>
</evidence>
<gene>
    <name evidence="11" type="primary">nptnb</name>
</gene>
<evidence type="ECO:0000313" key="12">
    <source>
        <dbReference type="Proteomes" id="UP000314986"/>
    </source>
</evidence>
<dbReference type="GO" id="GO:0007411">
    <property type="term" value="P:axon guidance"/>
    <property type="evidence" value="ECO:0007669"/>
    <property type="project" value="TreeGrafter"/>
</dbReference>
<evidence type="ECO:0000259" key="10">
    <source>
        <dbReference type="PROSITE" id="PS50835"/>
    </source>
</evidence>
<dbReference type="GO" id="GO:0005886">
    <property type="term" value="C:plasma membrane"/>
    <property type="evidence" value="ECO:0007669"/>
    <property type="project" value="UniProtKB-SubCell"/>
</dbReference>
<dbReference type="GO" id="GO:0030424">
    <property type="term" value="C:axon"/>
    <property type="evidence" value="ECO:0007669"/>
    <property type="project" value="TreeGrafter"/>
</dbReference>
<dbReference type="Proteomes" id="UP000314986">
    <property type="component" value="Unassembled WGS sequence"/>
</dbReference>
<keyword evidence="2" id="KW-1003">Cell membrane</keyword>
<dbReference type="SMART" id="SM00408">
    <property type="entry name" value="IGc2"/>
    <property type="match status" value="1"/>
</dbReference>
<dbReference type="PANTHER" id="PTHR10075">
    <property type="entry name" value="BASIGIN RELATED"/>
    <property type="match status" value="1"/>
</dbReference>
<dbReference type="AlphaFoldDB" id="A0A4W3J4A9"/>
<dbReference type="SMART" id="SM00409">
    <property type="entry name" value="IG"/>
    <property type="match status" value="2"/>
</dbReference>
<organism evidence="11 12">
    <name type="scientific">Callorhinchus milii</name>
    <name type="common">Ghost shark</name>
    <dbReference type="NCBI Taxonomy" id="7868"/>
    <lineage>
        <taxon>Eukaryota</taxon>
        <taxon>Metazoa</taxon>
        <taxon>Chordata</taxon>
        <taxon>Craniata</taxon>
        <taxon>Vertebrata</taxon>
        <taxon>Chondrichthyes</taxon>
        <taxon>Holocephali</taxon>
        <taxon>Chimaeriformes</taxon>
        <taxon>Callorhinchidae</taxon>
        <taxon>Callorhinchus</taxon>
    </lineage>
</organism>
<reference evidence="12" key="3">
    <citation type="journal article" date="2014" name="Nature">
        <title>Elephant shark genome provides unique insights into gnathostome evolution.</title>
        <authorList>
            <consortium name="International Elephant Shark Genome Sequencing Consortium"/>
            <person name="Venkatesh B."/>
            <person name="Lee A.P."/>
            <person name="Ravi V."/>
            <person name="Maurya A.K."/>
            <person name="Lian M.M."/>
            <person name="Swann J.B."/>
            <person name="Ohta Y."/>
            <person name="Flajnik M.F."/>
            <person name="Sutoh Y."/>
            <person name="Kasahara M."/>
            <person name="Hoon S."/>
            <person name="Gangu V."/>
            <person name="Roy S.W."/>
            <person name="Irimia M."/>
            <person name="Korzh V."/>
            <person name="Kondrychyn I."/>
            <person name="Lim Z.W."/>
            <person name="Tay B.H."/>
            <person name="Tohari S."/>
            <person name="Kong K.W."/>
            <person name="Ho S."/>
            <person name="Lorente-Galdos B."/>
            <person name="Quilez J."/>
            <person name="Marques-Bonet T."/>
            <person name="Raney B.J."/>
            <person name="Ingham P.W."/>
            <person name="Tay A."/>
            <person name="Hillier L.W."/>
            <person name="Minx P."/>
            <person name="Boehm T."/>
            <person name="Wilson R.K."/>
            <person name="Brenner S."/>
            <person name="Warren W.C."/>
        </authorList>
    </citation>
    <scope>NUCLEOTIDE SEQUENCE [LARGE SCALE GENOMIC DNA]</scope>
</reference>
<name>A0A4W3J4A9_CALMI</name>
<feature type="domain" description="Ig-like" evidence="10">
    <location>
        <begin position="132"/>
        <end position="223"/>
    </location>
</feature>
<protein>
    <submittedName>
        <fullName evidence="11">Neuroplastin b</fullName>
    </submittedName>
</protein>
<keyword evidence="9" id="KW-0732">Signal</keyword>
<dbReference type="SUPFAM" id="SSF48726">
    <property type="entry name" value="Immunoglobulin"/>
    <property type="match status" value="2"/>
</dbReference>
<evidence type="ECO:0000313" key="11">
    <source>
        <dbReference type="Ensembl" id="ENSCMIP00000027460.1"/>
    </source>
</evidence>
<dbReference type="FunFam" id="2.60.40.10:FF:000387">
    <property type="entry name" value="Neuroplastin b"/>
    <property type="match status" value="1"/>
</dbReference>
<reference evidence="12" key="1">
    <citation type="journal article" date="2006" name="Science">
        <title>Ancient noncoding elements conserved in the human genome.</title>
        <authorList>
            <person name="Venkatesh B."/>
            <person name="Kirkness E.F."/>
            <person name="Loh Y.H."/>
            <person name="Halpern A.L."/>
            <person name="Lee A.P."/>
            <person name="Johnson J."/>
            <person name="Dandona N."/>
            <person name="Viswanathan L.D."/>
            <person name="Tay A."/>
            <person name="Venter J.C."/>
            <person name="Strausberg R.L."/>
            <person name="Brenner S."/>
        </authorList>
    </citation>
    <scope>NUCLEOTIDE SEQUENCE [LARGE SCALE GENOMIC DNA]</scope>
</reference>
<evidence type="ECO:0000256" key="2">
    <source>
        <dbReference type="ARBA" id="ARBA00022475"/>
    </source>
</evidence>
<dbReference type="PROSITE" id="PS50835">
    <property type="entry name" value="IG_LIKE"/>
    <property type="match status" value="2"/>
</dbReference>
<dbReference type="InParanoid" id="A0A4W3J4A9"/>
<dbReference type="GO" id="GO:0098632">
    <property type="term" value="F:cell-cell adhesion mediator activity"/>
    <property type="evidence" value="ECO:0007669"/>
    <property type="project" value="TreeGrafter"/>
</dbReference>
<evidence type="ECO:0000256" key="5">
    <source>
        <dbReference type="ARBA" id="ARBA00023180"/>
    </source>
</evidence>
<feature type="signal peptide" evidence="9">
    <location>
        <begin position="1"/>
        <end position="29"/>
    </location>
</feature>
<keyword evidence="6" id="KW-0393">Immunoglobulin domain</keyword>
<dbReference type="Ensembl" id="ENSCMIT00000027896.1">
    <property type="protein sequence ID" value="ENSCMIP00000027460.1"/>
    <property type="gene ID" value="ENSCMIG00000011957.1"/>
</dbReference>
<evidence type="ECO:0000256" key="9">
    <source>
        <dbReference type="SAM" id="SignalP"/>
    </source>
</evidence>
<dbReference type="InterPro" id="IPR013783">
    <property type="entry name" value="Ig-like_fold"/>
</dbReference>
<reference evidence="11" key="4">
    <citation type="submission" date="2025-08" db="UniProtKB">
        <authorList>
            <consortium name="Ensembl"/>
        </authorList>
    </citation>
    <scope>IDENTIFICATION</scope>
</reference>
<feature type="domain" description="Ig-like" evidence="10">
    <location>
        <begin position="40"/>
        <end position="129"/>
    </location>
</feature>
<keyword evidence="4" id="KW-1015">Disulfide bond</keyword>
<feature type="transmembrane region" description="Helical" evidence="8">
    <location>
        <begin position="234"/>
        <end position="254"/>
    </location>
</feature>
<dbReference type="InterPro" id="IPR003598">
    <property type="entry name" value="Ig_sub2"/>
</dbReference>
<evidence type="ECO:0000256" key="8">
    <source>
        <dbReference type="SAM" id="Phobius"/>
    </source>
</evidence>
<proteinExistence type="predicted"/>
<dbReference type="GO" id="GO:0070593">
    <property type="term" value="P:dendrite self-avoidance"/>
    <property type="evidence" value="ECO:0007669"/>
    <property type="project" value="TreeGrafter"/>
</dbReference>
<keyword evidence="5" id="KW-0325">Glycoprotein</keyword>
<evidence type="ECO:0000256" key="1">
    <source>
        <dbReference type="ARBA" id="ARBA00004251"/>
    </source>
</evidence>
<dbReference type="OMA" id="VEHEMKF"/>
<keyword evidence="12" id="KW-1185">Reference proteome</keyword>
<dbReference type="InterPro" id="IPR003599">
    <property type="entry name" value="Ig_sub"/>
</dbReference>
<dbReference type="InterPro" id="IPR036179">
    <property type="entry name" value="Ig-like_dom_sf"/>
</dbReference>
<dbReference type="InterPro" id="IPR007110">
    <property type="entry name" value="Ig-like_dom"/>
</dbReference>